<reference evidence="9 10" key="1">
    <citation type="submission" date="2024-04" db="EMBL/GenBank/DDBJ databases">
        <title>Tritrichomonas musculus Genome.</title>
        <authorList>
            <person name="Alves-Ferreira E."/>
            <person name="Grigg M."/>
            <person name="Lorenzi H."/>
            <person name="Galac M."/>
        </authorList>
    </citation>
    <scope>NUCLEOTIDE SEQUENCE [LARGE SCALE GENOMIC DNA]</scope>
    <source>
        <strain evidence="9 10">EAF2021</strain>
    </source>
</reference>
<dbReference type="EMBL" id="JAPFFF010000009">
    <property type="protein sequence ID" value="KAK8882064.1"/>
    <property type="molecule type" value="Genomic_DNA"/>
</dbReference>
<feature type="compositionally biased region" description="Basic and acidic residues" evidence="6">
    <location>
        <begin position="930"/>
        <end position="943"/>
    </location>
</feature>
<gene>
    <name evidence="9" type="ORF">M9Y10_044704</name>
</gene>
<evidence type="ECO:0000256" key="1">
    <source>
        <dbReference type="ARBA" id="ARBA00022737"/>
    </source>
</evidence>
<evidence type="ECO:0000256" key="3">
    <source>
        <dbReference type="ARBA" id="ARBA00023125"/>
    </source>
</evidence>
<evidence type="ECO:0000313" key="9">
    <source>
        <dbReference type="EMBL" id="KAK8882064.1"/>
    </source>
</evidence>
<keyword evidence="2" id="KW-0227">DNA damage</keyword>
<dbReference type="InterPro" id="IPR015187">
    <property type="entry name" value="BRCA2_OB_1"/>
</dbReference>
<dbReference type="Proteomes" id="UP001470230">
    <property type="component" value="Unassembled WGS sequence"/>
</dbReference>
<proteinExistence type="predicted"/>
<feature type="compositionally biased region" description="Polar residues" evidence="6">
    <location>
        <begin position="967"/>
        <end position="984"/>
    </location>
</feature>
<dbReference type="SUPFAM" id="SSF81872">
    <property type="entry name" value="BRCA2 helical domain"/>
    <property type="match status" value="1"/>
</dbReference>
<feature type="compositionally biased region" description="Low complexity" evidence="6">
    <location>
        <begin position="992"/>
        <end position="1009"/>
    </location>
</feature>
<feature type="domain" description="BRCA2 OB1" evidence="7">
    <location>
        <begin position="1325"/>
        <end position="1434"/>
    </location>
</feature>
<dbReference type="InterPro" id="IPR015252">
    <property type="entry name" value="BRCA2_hlx"/>
</dbReference>
<dbReference type="InterPro" id="IPR002093">
    <property type="entry name" value="BRCA2_repeat"/>
</dbReference>
<dbReference type="SUPFAM" id="SSF50249">
    <property type="entry name" value="Nucleic acid-binding proteins"/>
    <property type="match status" value="2"/>
</dbReference>
<dbReference type="InterPro" id="IPR015525">
    <property type="entry name" value="BRCA2"/>
</dbReference>
<evidence type="ECO:0000256" key="2">
    <source>
        <dbReference type="ARBA" id="ARBA00022763"/>
    </source>
</evidence>
<name>A0ABR2JT49_9EUKA</name>
<evidence type="ECO:0000256" key="6">
    <source>
        <dbReference type="SAM" id="MobiDB-lite"/>
    </source>
</evidence>
<evidence type="ECO:0000259" key="7">
    <source>
        <dbReference type="Pfam" id="PF09103"/>
    </source>
</evidence>
<evidence type="ECO:0000259" key="8">
    <source>
        <dbReference type="Pfam" id="PF09169"/>
    </source>
</evidence>
<dbReference type="Pfam" id="PF09169">
    <property type="entry name" value="BRCA-2_helical"/>
    <property type="match status" value="1"/>
</dbReference>
<feature type="compositionally biased region" description="Low complexity" evidence="6">
    <location>
        <begin position="1022"/>
        <end position="1036"/>
    </location>
</feature>
<dbReference type="InterPro" id="IPR036315">
    <property type="entry name" value="BRCA2_hlx_sf"/>
</dbReference>
<feature type="domain" description="Breast cancer type 2 susceptibility protein helical" evidence="8">
    <location>
        <begin position="1262"/>
        <end position="1319"/>
    </location>
</feature>
<feature type="compositionally biased region" description="Polar residues" evidence="6">
    <location>
        <begin position="866"/>
        <end position="876"/>
    </location>
</feature>
<evidence type="ECO:0000313" key="10">
    <source>
        <dbReference type="Proteomes" id="UP001470230"/>
    </source>
</evidence>
<feature type="region of interest" description="Disordered" evidence="6">
    <location>
        <begin position="460"/>
        <end position="485"/>
    </location>
</feature>
<organism evidence="9 10">
    <name type="scientific">Tritrichomonas musculus</name>
    <dbReference type="NCBI Taxonomy" id="1915356"/>
    <lineage>
        <taxon>Eukaryota</taxon>
        <taxon>Metamonada</taxon>
        <taxon>Parabasalia</taxon>
        <taxon>Tritrichomonadida</taxon>
        <taxon>Tritrichomonadidae</taxon>
        <taxon>Tritrichomonas</taxon>
    </lineage>
</organism>
<feature type="compositionally biased region" description="Polar residues" evidence="6">
    <location>
        <begin position="1037"/>
        <end position="1047"/>
    </location>
</feature>
<comment type="caution">
    <text evidence="9">The sequence shown here is derived from an EMBL/GenBank/DDBJ whole genome shotgun (WGS) entry which is preliminary data.</text>
</comment>
<dbReference type="InterPro" id="IPR012340">
    <property type="entry name" value="NA-bd_OB-fold"/>
</dbReference>
<keyword evidence="4" id="KW-0233">DNA recombination</keyword>
<sequence length="2079" mass="231779">MSRNSKLDNSYHSSDINNKFNEMSLETEFSLASGKTLLVSKESILKAQNMFNNQTGNALEQNNFKNPIFQKIKPGLDTEIALDINEKSSPSSDESICKTQNAFSNSDDNFSEPINSQNNNLNEKRTGCGTGFSFASEKKDPSSSDNSKTQVFSFLGDSYDSFDYDEFMGNKYDETNTETIGFSLASGKKAPPISDEAKLRAQNLLCNSNVNFNQTGAAGPVGFSLASGKKAPPVSEESRRRAQNLFGNPNDSFNEQKNGVFIETKTEAPAGFSFASGKKVPPVSEESKRRAQNLLGNPNDSFNEQNSGVFIETKTAGPVGFSFASGKKVPPVSTEAKQRAQNLLGNSSDFYYGQNDSELTEPKTAAPVGFSLASGKKAPPVSDEAKRRAQNLLGNPNDSFNEPKSSEFIETKTAPTGFSFASGKKVPPVSDEAKRRAQNLLGNSNDSFNEQNSGEFIETKTTSPAGFSLASGKKPPPISEDARRRAQSLLSNDPFYESSDDEFIVSKTAAPVGFSLASGKKVPPVSEEAQRRAQNLLGNPNDSFNEPKSSEFIETKTAAPTGFSFASGKKVPPVSDEAKRRAQNLLGNSNDFYYGQNDSELTEPKTAAPVGFSLASGKKAPPVSDEAKRRAQNLLGNSNDSFNEQNSGEFIETKTTSPAGFSLASGKKPPPISEDARRRAQSLLSNDPFYESSDDEFIVSKTAAPVEFSLASGKKAPPVSEEAKRRAQNLLGNSLEESETNNQSNNAPVGFSFASGKKPPPISEDARRRAQSLLRNDPFYESSDDEFIVSKTAAPVGFSLASGKKPPPVSEEAKRRAQNLLGNSDNSNLEQDRSEFTSTAAPAGFSFASGKKAPPVSEEAKRRAQNLLNNSDNSYLEQDRSEFTSTAAPAGFSFASGKKTPPVSEEARRRAQNLLSDPNDGSFITSTTSKSKEERKFLSAHDSYEEDEDESTGIPSILSTPTPPTSQECNSFTSSSGSLHSYNSPVFPHPPSIVQNNQQQTSSNSRLSSPFTSSMTLKVHPSSGSNWSQNSKSTSSGLLTPSASPSVQKLSPATMALHRAAGISPMRIIAQQNQAQQTPGRFTSMISKGMNRNLPPSLPFTEEEHSSYPQSMKYQQRTVSIASTTPQQYPATPQAEIRTNNALMRQPQSKPKSKQFKPPKQINNNLNQIAEKQAVASSSAQSKRDEKPFFELDKVLRIDPNQDQQTPETSPIKNKYIERYTLNKYGLIYGVPKHNDQPFLPKDAENYRFEDGRGSADMFVSLVESGFDLLLLKPKWVRNHYKWIVWKLKNIDLCYPDRPHLLCYINVLNELKYRAQVEILDARRSCLRLIYERDHLNNACMVLMVSDILPREAEGDMIELSDGWYSMATRIDPYLAELVKNGQIKIGTKLQICNATIDGETASEPLEDKKDTRLIIRINSVRRARWDKQLGYQKVPLFPVSLSSLFPKGGPLPFIEVVIQRKYPFLYKENMKQQEEADKDKNGNSPSFSIVRNQEQQSRYEQKHEQSLSEAIAGLTDQWQKDLEEEGTDASNSSPLLVQCLKSSDQEAFISSIQNEESRKELRTLIEKHRQQSDEFIRMKVDDYIRDNTSEFTTFFSLLVTDMCPNNHKDAEITFWRAPLDLYEELSEGMTVRIYQLETSDTRADRLSSRGSPRFEQVEIKQSKTIFRKRTFLNTFSDILTFSNEMNLPVGTEFDFVCLVLKIDNDKLYVCDGTPIIASIELKVSPDNNNNSENSYAKYSCVCVENAKFVGFDSNSGVANFSAYDTTVITRKKNIRNKKVFVAFQKLQELTNFDYLEERIDQLIRGEFVSYSRPAFLNLSPSSFMSTKNSLVCSICDFDKIDFVLYNSSNDSNDNSNNTNLYNGNDGDKASINDDKLVYFFGTPFTTSNWKSRYIESHPEIDRGLNIVVNVTDGIGCRFVHINKQKINRFFKVVGVAARKNQMVDKVEMFYEKYFNCSFNSSESWLKMKEQRLAMKEKYKLNLKDVEAMLRATFLHMELIYNINESVESMMKSADLILPFDENEWISFQKLLRGVLVGIEMQIELYDDGNLIDERVSIVSAISSPSIEDRVRQLMESFM</sequence>
<feature type="compositionally biased region" description="Polar residues" evidence="6">
    <location>
        <begin position="820"/>
        <end position="829"/>
    </location>
</feature>
<accession>A0ABR2JT49</accession>
<feature type="region of interest" description="Disordered" evidence="6">
    <location>
        <begin position="798"/>
        <end position="1047"/>
    </location>
</feature>
<evidence type="ECO:0000256" key="5">
    <source>
        <dbReference type="ARBA" id="ARBA00023204"/>
    </source>
</evidence>
<dbReference type="PANTHER" id="PTHR11289:SF0">
    <property type="entry name" value="BREAST CANCER TYPE 2 SUSCEPTIBILITY PROTEIN"/>
    <property type="match status" value="1"/>
</dbReference>
<dbReference type="Pfam" id="PF09103">
    <property type="entry name" value="BRCA-2_OB1"/>
    <property type="match status" value="1"/>
</dbReference>
<keyword evidence="5" id="KW-0234">DNA repair</keyword>
<protein>
    <submittedName>
        <fullName evidence="9">Breast cancer 2, early onset</fullName>
    </submittedName>
</protein>
<dbReference type="PANTHER" id="PTHR11289">
    <property type="entry name" value="BREAST CANCER TYPE 2 SUSCEPTIBILITY PROTEIN BRCA2"/>
    <property type="match status" value="1"/>
</dbReference>
<keyword evidence="10" id="KW-1185">Reference proteome</keyword>
<keyword evidence="3" id="KW-0238">DNA-binding</keyword>
<dbReference type="PROSITE" id="PS50138">
    <property type="entry name" value="BRCA2_REPEAT"/>
    <property type="match status" value="1"/>
</dbReference>
<feature type="region of interest" description="Disordered" evidence="6">
    <location>
        <begin position="654"/>
        <end position="679"/>
    </location>
</feature>
<evidence type="ECO:0000256" key="4">
    <source>
        <dbReference type="ARBA" id="ARBA00023172"/>
    </source>
</evidence>
<dbReference type="Gene3D" id="2.40.50.140">
    <property type="entry name" value="Nucleic acid-binding proteins"/>
    <property type="match status" value="3"/>
</dbReference>
<keyword evidence="1" id="KW-0677">Repeat</keyword>
<feature type="region of interest" description="Disordered" evidence="6">
    <location>
        <begin position="734"/>
        <end position="769"/>
    </location>
</feature>